<comment type="caution">
    <text evidence="1">The sequence shown here is derived from an EMBL/GenBank/DDBJ whole genome shotgun (WGS) entry which is preliminary data.</text>
</comment>
<dbReference type="OrthoDB" id="5987091at2759"/>
<evidence type="ECO:0000313" key="2">
    <source>
        <dbReference type="Proteomes" id="UP001152795"/>
    </source>
</evidence>
<sequence length="252" mass="28945">MLASWRPDPEATHIDAFSIDLSKFFFYAFPPFSLVAQCLQKVEWDQAEGIIVVSNWPTQPWFSKLMQLLTETPWIIPKSKTTLQLPWDVHRVHPPLHSDLTLLAAATSIIVSSWRPSSGNLYQSYINRWKTYCAAASDTSISQYVGCPRCATSFKDIGPRNRYHLERFNAEVDYAIIALVSAQRHQSIQLLNIDYMVKDDTSYVFTIKDHIKQSRPGYTPPRIELKAFPHNPNICVGFNIKQIHEQNCCISR</sequence>
<dbReference type="Proteomes" id="UP001152795">
    <property type="component" value="Unassembled WGS sequence"/>
</dbReference>
<dbReference type="EMBL" id="CACRXK020007097">
    <property type="protein sequence ID" value="CAB4011284.1"/>
    <property type="molecule type" value="Genomic_DNA"/>
</dbReference>
<name>A0A6S7HZC6_PARCT</name>
<protein>
    <submittedName>
        <fullName evidence="1">Uncharacterized protein</fullName>
    </submittedName>
</protein>
<reference evidence="1" key="1">
    <citation type="submission" date="2020-04" db="EMBL/GenBank/DDBJ databases">
        <authorList>
            <person name="Alioto T."/>
            <person name="Alioto T."/>
            <person name="Gomez Garrido J."/>
        </authorList>
    </citation>
    <scope>NUCLEOTIDE SEQUENCE</scope>
    <source>
        <strain evidence="1">A484AB</strain>
    </source>
</reference>
<evidence type="ECO:0000313" key="1">
    <source>
        <dbReference type="EMBL" id="CAB4011284.1"/>
    </source>
</evidence>
<accession>A0A6S7HZC6</accession>
<proteinExistence type="predicted"/>
<dbReference type="AlphaFoldDB" id="A0A6S7HZC6"/>
<gene>
    <name evidence="1" type="ORF">PACLA_8A042478</name>
</gene>
<keyword evidence="2" id="KW-1185">Reference proteome</keyword>
<organism evidence="1 2">
    <name type="scientific">Paramuricea clavata</name>
    <name type="common">Red gorgonian</name>
    <name type="synonym">Violescent sea-whip</name>
    <dbReference type="NCBI Taxonomy" id="317549"/>
    <lineage>
        <taxon>Eukaryota</taxon>
        <taxon>Metazoa</taxon>
        <taxon>Cnidaria</taxon>
        <taxon>Anthozoa</taxon>
        <taxon>Octocorallia</taxon>
        <taxon>Malacalcyonacea</taxon>
        <taxon>Plexauridae</taxon>
        <taxon>Paramuricea</taxon>
    </lineage>
</organism>